<dbReference type="InterPro" id="IPR001077">
    <property type="entry name" value="COMT_C"/>
</dbReference>
<dbReference type="GO" id="GO:0032259">
    <property type="term" value="P:methylation"/>
    <property type="evidence" value="ECO:0007669"/>
    <property type="project" value="UniProtKB-KW"/>
</dbReference>
<dbReference type="GO" id="GO:0044550">
    <property type="term" value="P:secondary metabolite biosynthetic process"/>
    <property type="evidence" value="ECO:0007669"/>
    <property type="project" value="UniProtKB-ARBA"/>
</dbReference>
<evidence type="ECO:0000313" key="7">
    <source>
        <dbReference type="Proteomes" id="UP000326565"/>
    </source>
</evidence>
<comment type="similarity">
    <text evidence="4">Belongs to the class I-like SAM-binding methyltransferase superfamily. Cation-independent O-methyltransferase family.</text>
</comment>
<gene>
    <name evidence="6" type="ORF">BDV29DRAFT_161223</name>
</gene>
<keyword evidence="2 6" id="KW-0808">Transferase</keyword>
<name>A0A5N5WM83_9EURO</name>
<evidence type="ECO:0000256" key="3">
    <source>
        <dbReference type="ARBA" id="ARBA00022691"/>
    </source>
</evidence>
<keyword evidence="3" id="KW-0949">S-adenosyl-L-methionine</keyword>
<dbReference type="SUPFAM" id="SSF46785">
    <property type="entry name" value="Winged helix' DNA-binding domain"/>
    <property type="match status" value="1"/>
</dbReference>
<evidence type="ECO:0000259" key="5">
    <source>
        <dbReference type="Pfam" id="PF00891"/>
    </source>
</evidence>
<dbReference type="OrthoDB" id="1606438at2759"/>
<sequence>MEPVNPSSASVPTELKALATVISDAAQTLQSTVPLDVAHTRVTLQEACHRILTLAIGPAEMLKQMVMIDRQNLASLQVINHYKMASIIPTTGTMPIADLSDKCDLPVDIVARVTRQAMSYGAFSEPKQGHIAHTDVSLEIPRLSPLLSYQLEVCLPSMARFQDWLEDENKEHKSAFQIAHNTTDTWWSYASKRPELIENYGRYMALITTGGAHDVSYVLQGFAWGQLGTSLVVDVGCANGLVGITLAEAYPDLTVIVEDNVNLKKDADANIPSHLRSAVIFLPHSFFKPQPSLGRFADVFLLRHILHDWDDEDCRTILRCLSASMKPGASIVVAEQILGQTGEVPWQANRVMRALDMQMMIQFGSKERTYGDWRRLFTSADPSFEIVMCVQPDGSADSFMEVKKRS</sequence>
<dbReference type="PANTHER" id="PTHR43712">
    <property type="entry name" value="PUTATIVE (AFU_ORTHOLOGUE AFUA_4G14580)-RELATED"/>
    <property type="match status" value="1"/>
</dbReference>
<keyword evidence="7" id="KW-1185">Reference proteome</keyword>
<protein>
    <submittedName>
        <fullName evidence="6">S-adenosyl-L-methionine-dependent methyltransferase</fullName>
    </submittedName>
</protein>
<dbReference type="PROSITE" id="PS51683">
    <property type="entry name" value="SAM_OMT_II"/>
    <property type="match status" value="1"/>
</dbReference>
<dbReference type="InterPro" id="IPR016461">
    <property type="entry name" value="COMT-like"/>
</dbReference>
<dbReference type="Pfam" id="PF00891">
    <property type="entry name" value="Methyltransf_2"/>
    <property type="match status" value="1"/>
</dbReference>
<accession>A0A5N5WM83</accession>
<evidence type="ECO:0000256" key="2">
    <source>
        <dbReference type="ARBA" id="ARBA00022679"/>
    </source>
</evidence>
<evidence type="ECO:0000313" key="6">
    <source>
        <dbReference type="EMBL" id="KAB8069658.1"/>
    </source>
</evidence>
<proteinExistence type="inferred from homology"/>
<dbReference type="Gene3D" id="3.40.50.150">
    <property type="entry name" value="Vaccinia Virus protein VP39"/>
    <property type="match status" value="1"/>
</dbReference>
<dbReference type="PANTHER" id="PTHR43712:SF5">
    <property type="entry name" value="O-METHYLTRANSFERASE ASQN-RELATED"/>
    <property type="match status" value="1"/>
</dbReference>
<reference evidence="6 7" key="1">
    <citation type="submission" date="2019-04" db="EMBL/GenBank/DDBJ databases">
        <title>Friends and foes A comparative genomics study of 23 Aspergillus species from section Flavi.</title>
        <authorList>
            <consortium name="DOE Joint Genome Institute"/>
            <person name="Kjaerbolling I."/>
            <person name="Vesth T."/>
            <person name="Frisvad J.C."/>
            <person name="Nybo J.L."/>
            <person name="Theobald S."/>
            <person name="Kildgaard S."/>
            <person name="Isbrandt T."/>
            <person name="Kuo A."/>
            <person name="Sato A."/>
            <person name="Lyhne E.K."/>
            <person name="Kogle M.E."/>
            <person name="Wiebenga A."/>
            <person name="Kun R.S."/>
            <person name="Lubbers R.J."/>
            <person name="Makela M.R."/>
            <person name="Barry K."/>
            <person name="Chovatia M."/>
            <person name="Clum A."/>
            <person name="Daum C."/>
            <person name="Haridas S."/>
            <person name="He G."/>
            <person name="LaButti K."/>
            <person name="Lipzen A."/>
            <person name="Mondo S."/>
            <person name="Riley R."/>
            <person name="Salamov A."/>
            <person name="Simmons B.A."/>
            <person name="Magnuson J.K."/>
            <person name="Henrissat B."/>
            <person name="Mortensen U.H."/>
            <person name="Larsen T.O."/>
            <person name="Devries R.P."/>
            <person name="Grigoriev I.V."/>
            <person name="Machida M."/>
            <person name="Baker S.E."/>
            <person name="Andersen M.R."/>
        </authorList>
    </citation>
    <scope>NUCLEOTIDE SEQUENCE [LARGE SCALE GENOMIC DNA]</scope>
    <source>
        <strain evidence="6 7">CBS 151.66</strain>
    </source>
</reference>
<dbReference type="InterPro" id="IPR029063">
    <property type="entry name" value="SAM-dependent_MTases_sf"/>
</dbReference>
<dbReference type="AlphaFoldDB" id="A0A5N5WM83"/>
<dbReference type="Proteomes" id="UP000326565">
    <property type="component" value="Unassembled WGS sequence"/>
</dbReference>
<evidence type="ECO:0000256" key="4">
    <source>
        <dbReference type="ARBA" id="ARBA00038277"/>
    </source>
</evidence>
<evidence type="ECO:0000256" key="1">
    <source>
        <dbReference type="ARBA" id="ARBA00022603"/>
    </source>
</evidence>
<dbReference type="InterPro" id="IPR036390">
    <property type="entry name" value="WH_DNA-bd_sf"/>
</dbReference>
<keyword evidence="1 6" id="KW-0489">Methyltransferase</keyword>
<dbReference type="EMBL" id="ML732332">
    <property type="protein sequence ID" value="KAB8069658.1"/>
    <property type="molecule type" value="Genomic_DNA"/>
</dbReference>
<dbReference type="SUPFAM" id="SSF53335">
    <property type="entry name" value="S-adenosyl-L-methionine-dependent methyltransferases"/>
    <property type="match status" value="1"/>
</dbReference>
<dbReference type="CDD" id="cd02440">
    <property type="entry name" value="AdoMet_MTases"/>
    <property type="match status" value="1"/>
</dbReference>
<feature type="domain" description="O-methyltransferase C-terminal" evidence="5">
    <location>
        <begin position="163"/>
        <end position="380"/>
    </location>
</feature>
<organism evidence="6 7">
    <name type="scientific">Aspergillus leporis</name>
    <dbReference type="NCBI Taxonomy" id="41062"/>
    <lineage>
        <taxon>Eukaryota</taxon>
        <taxon>Fungi</taxon>
        <taxon>Dikarya</taxon>
        <taxon>Ascomycota</taxon>
        <taxon>Pezizomycotina</taxon>
        <taxon>Eurotiomycetes</taxon>
        <taxon>Eurotiomycetidae</taxon>
        <taxon>Eurotiales</taxon>
        <taxon>Aspergillaceae</taxon>
        <taxon>Aspergillus</taxon>
        <taxon>Aspergillus subgen. Circumdati</taxon>
    </lineage>
</organism>
<dbReference type="GO" id="GO:0008171">
    <property type="term" value="F:O-methyltransferase activity"/>
    <property type="evidence" value="ECO:0007669"/>
    <property type="project" value="InterPro"/>
</dbReference>